<dbReference type="AlphaFoldDB" id="A0A0G1NN64"/>
<dbReference type="Pfam" id="PF13238">
    <property type="entry name" value="AAA_18"/>
    <property type="match status" value="1"/>
</dbReference>
<evidence type="ECO:0000313" key="1">
    <source>
        <dbReference type="EMBL" id="KKT85614.1"/>
    </source>
</evidence>
<dbReference type="InterPro" id="IPR027417">
    <property type="entry name" value="P-loop_NTPase"/>
</dbReference>
<reference evidence="1 2" key="1">
    <citation type="journal article" date="2015" name="Nature">
        <title>rRNA introns, odd ribosomes, and small enigmatic genomes across a large radiation of phyla.</title>
        <authorList>
            <person name="Brown C.T."/>
            <person name="Hug L.A."/>
            <person name="Thomas B.C."/>
            <person name="Sharon I."/>
            <person name="Castelle C.J."/>
            <person name="Singh A."/>
            <person name="Wilkins M.J."/>
            <person name="Williams K.H."/>
            <person name="Banfield J.F."/>
        </authorList>
    </citation>
    <scope>NUCLEOTIDE SEQUENCE [LARGE SCALE GENOMIC DNA]</scope>
</reference>
<accession>A0A0G1NN64</accession>
<dbReference type="SUPFAM" id="SSF52540">
    <property type="entry name" value="P-loop containing nucleoside triphosphate hydrolases"/>
    <property type="match status" value="1"/>
</dbReference>
<dbReference type="Gene3D" id="3.40.50.300">
    <property type="entry name" value="P-loop containing nucleotide triphosphate hydrolases"/>
    <property type="match status" value="1"/>
</dbReference>
<dbReference type="EMBL" id="LCJW01000026">
    <property type="protein sequence ID" value="KKT85614.1"/>
    <property type="molecule type" value="Genomic_DNA"/>
</dbReference>
<evidence type="ECO:0008006" key="3">
    <source>
        <dbReference type="Google" id="ProtNLM"/>
    </source>
</evidence>
<protein>
    <recommendedName>
        <fullName evidence="3">Shikimate kinase</fullName>
    </recommendedName>
</protein>
<name>A0A0G1NN64_9BACT</name>
<organism evidence="1 2">
    <name type="scientific">Candidatus Collierbacteria bacterium GW2011_GWA2_44_99</name>
    <dbReference type="NCBI Taxonomy" id="1618380"/>
    <lineage>
        <taxon>Bacteria</taxon>
        <taxon>Candidatus Collieribacteriota</taxon>
    </lineage>
</organism>
<proteinExistence type="predicted"/>
<sequence length="176" mass="20322">MKERILITGVSGTGKTSVGKHLKKMGYESSDIENIKGMFEMYHKESKNIFENYDNANPEHVKNAEWICNTEKLELLLKSQKSNLAFYSGIASNMNDILPFFDKKFVLLLNSQTLNERLKNREGTSDIGNTQESRDVVLGWKDWWEGEMKKRNAIFVNANRPLDEISKEILREVNCI</sequence>
<evidence type="ECO:0000313" key="2">
    <source>
        <dbReference type="Proteomes" id="UP000034797"/>
    </source>
</evidence>
<comment type="caution">
    <text evidence="1">The sequence shown here is derived from an EMBL/GenBank/DDBJ whole genome shotgun (WGS) entry which is preliminary data.</text>
</comment>
<dbReference type="Proteomes" id="UP000034797">
    <property type="component" value="Unassembled WGS sequence"/>
</dbReference>
<gene>
    <name evidence="1" type="ORF">UW84_C0026G0002</name>
</gene>